<dbReference type="CDD" id="cd00619">
    <property type="entry name" value="Terminator_NusB"/>
    <property type="match status" value="1"/>
</dbReference>
<keyword evidence="4 6" id="KW-0805">Transcription regulation</keyword>
<evidence type="ECO:0000256" key="4">
    <source>
        <dbReference type="ARBA" id="ARBA00023015"/>
    </source>
</evidence>
<evidence type="ECO:0000313" key="9">
    <source>
        <dbReference type="Proteomes" id="UP001501218"/>
    </source>
</evidence>
<reference evidence="8 9" key="1">
    <citation type="journal article" date="2019" name="Int. J. Syst. Evol. Microbiol.">
        <title>The Global Catalogue of Microorganisms (GCM) 10K type strain sequencing project: providing services to taxonomists for standard genome sequencing and annotation.</title>
        <authorList>
            <consortium name="The Broad Institute Genomics Platform"/>
            <consortium name="The Broad Institute Genome Sequencing Center for Infectious Disease"/>
            <person name="Wu L."/>
            <person name="Ma J."/>
        </authorList>
    </citation>
    <scope>NUCLEOTIDE SEQUENCE [LARGE SCALE GENOMIC DNA]</scope>
    <source>
        <strain evidence="8 9">JCM 16221</strain>
    </source>
</reference>
<protein>
    <recommendedName>
        <fullName evidence="6">Transcription antitermination protein NusB</fullName>
    </recommendedName>
    <alternativeName>
        <fullName evidence="6">Antitermination factor NusB</fullName>
    </alternativeName>
</protein>
<dbReference type="HAMAP" id="MF_00073">
    <property type="entry name" value="NusB"/>
    <property type="match status" value="1"/>
</dbReference>
<evidence type="ECO:0000256" key="2">
    <source>
        <dbReference type="ARBA" id="ARBA00022814"/>
    </source>
</evidence>
<dbReference type="InterPro" id="IPR035926">
    <property type="entry name" value="NusB-like_sf"/>
</dbReference>
<dbReference type="PANTHER" id="PTHR11078">
    <property type="entry name" value="N UTILIZATION SUBSTANCE PROTEIN B-RELATED"/>
    <property type="match status" value="1"/>
</dbReference>
<dbReference type="EMBL" id="BAAARA010000007">
    <property type="protein sequence ID" value="GAA2345474.1"/>
    <property type="molecule type" value="Genomic_DNA"/>
</dbReference>
<dbReference type="InterPro" id="IPR011605">
    <property type="entry name" value="NusB_fam"/>
</dbReference>
<comment type="function">
    <text evidence="6">Involved in transcription antitermination. Required for transcription of ribosomal RNA (rRNA) genes. Binds specifically to the boxA antiterminator sequence of the ribosomal RNA (rrn) operons.</text>
</comment>
<evidence type="ECO:0000259" key="7">
    <source>
        <dbReference type="Pfam" id="PF01029"/>
    </source>
</evidence>
<evidence type="ECO:0000256" key="3">
    <source>
        <dbReference type="ARBA" id="ARBA00022884"/>
    </source>
</evidence>
<dbReference type="InterPro" id="IPR006027">
    <property type="entry name" value="NusB_RsmB_TIM44"/>
</dbReference>
<evidence type="ECO:0000256" key="1">
    <source>
        <dbReference type="ARBA" id="ARBA00005952"/>
    </source>
</evidence>
<keyword evidence="5 6" id="KW-0804">Transcription</keyword>
<keyword evidence="3 6" id="KW-0694">RNA-binding</keyword>
<sequence>MAGARSKARKRAIDFLYEADQRDSDAVTLLADRVGNTEVPPVHEYAVKLVEGVVEHGERIDEVLSQHLEGWTLDRLPVVDRAILRLGVYELLWCAEDVPPVVAVDEAVELARSLSTDDSPRFVNGVLGRMSNIASRLRRTIKAEEQQQPVD</sequence>
<keyword evidence="9" id="KW-1185">Reference proteome</keyword>
<gene>
    <name evidence="6 8" type="primary">nusB</name>
    <name evidence="8" type="ORF">GCM10009854_22910</name>
</gene>
<dbReference type="RefSeq" id="WP_344129939.1">
    <property type="nucleotide sequence ID" value="NZ_BAAARA010000007.1"/>
</dbReference>
<dbReference type="PANTHER" id="PTHR11078:SF3">
    <property type="entry name" value="ANTITERMINATION NUSB DOMAIN-CONTAINING PROTEIN"/>
    <property type="match status" value="1"/>
</dbReference>
<evidence type="ECO:0000313" key="8">
    <source>
        <dbReference type="EMBL" id="GAA2345474.1"/>
    </source>
</evidence>
<organism evidence="8 9">
    <name type="scientific">Saccharopolyspora halophila</name>
    <dbReference type="NCBI Taxonomy" id="405551"/>
    <lineage>
        <taxon>Bacteria</taxon>
        <taxon>Bacillati</taxon>
        <taxon>Actinomycetota</taxon>
        <taxon>Actinomycetes</taxon>
        <taxon>Pseudonocardiales</taxon>
        <taxon>Pseudonocardiaceae</taxon>
        <taxon>Saccharopolyspora</taxon>
    </lineage>
</organism>
<dbReference type="SUPFAM" id="SSF48013">
    <property type="entry name" value="NusB-like"/>
    <property type="match status" value="1"/>
</dbReference>
<evidence type="ECO:0000256" key="5">
    <source>
        <dbReference type="ARBA" id="ARBA00023163"/>
    </source>
</evidence>
<dbReference type="Gene3D" id="1.10.940.10">
    <property type="entry name" value="NusB-like"/>
    <property type="match status" value="1"/>
</dbReference>
<comment type="similarity">
    <text evidence="1 6">Belongs to the NusB family.</text>
</comment>
<accession>A0ABN3G6W9</accession>
<feature type="domain" description="NusB/RsmB/TIM44" evidence="7">
    <location>
        <begin position="7"/>
        <end position="131"/>
    </location>
</feature>
<proteinExistence type="inferred from homology"/>
<dbReference type="Proteomes" id="UP001501218">
    <property type="component" value="Unassembled WGS sequence"/>
</dbReference>
<name>A0ABN3G6W9_9PSEU</name>
<evidence type="ECO:0000256" key="6">
    <source>
        <dbReference type="HAMAP-Rule" id="MF_00073"/>
    </source>
</evidence>
<dbReference type="Pfam" id="PF01029">
    <property type="entry name" value="NusB"/>
    <property type="match status" value="1"/>
</dbReference>
<dbReference type="NCBIfam" id="TIGR01951">
    <property type="entry name" value="nusB"/>
    <property type="match status" value="1"/>
</dbReference>
<keyword evidence="2 6" id="KW-0889">Transcription antitermination</keyword>
<comment type="caution">
    <text evidence="8">The sequence shown here is derived from an EMBL/GenBank/DDBJ whole genome shotgun (WGS) entry which is preliminary data.</text>
</comment>